<dbReference type="Gene3D" id="1.25.10.10">
    <property type="entry name" value="Leucine-rich Repeat Variant"/>
    <property type="match status" value="1"/>
</dbReference>
<accession>A0A518IFW1</accession>
<dbReference type="RefSeq" id="WP_145311353.1">
    <property type="nucleotide sequence ID" value="NZ_CP037452.1"/>
</dbReference>
<dbReference type="KEGG" id="gfm:Enr17x_40320"/>
<dbReference type="SUPFAM" id="SSF48371">
    <property type="entry name" value="ARM repeat"/>
    <property type="match status" value="1"/>
</dbReference>
<dbReference type="InterPro" id="IPR016024">
    <property type="entry name" value="ARM-type_fold"/>
</dbReference>
<dbReference type="InterPro" id="IPR011989">
    <property type="entry name" value="ARM-like"/>
</dbReference>
<protein>
    <recommendedName>
        <fullName evidence="3">HEAT repeat protein</fullName>
    </recommendedName>
</protein>
<evidence type="ECO:0008006" key="3">
    <source>
        <dbReference type="Google" id="ProtNLM"/>
    </source>
</evidence>
<keyword evidence="2" id="KW-1185">Reference proteome</keyword>
<name>A0A518IFW1_9PLAN</name>
<organism evidence="1 2">
    <name type="scientific">Gimesia fumaroli</name>
    <dbReference type="NCBI Taxonomy" id="2527976"/>
    <lineage>
        <taxon>Bacteria</taxon>
        <taxon>Pseudomonadati</taxon>
        <taxon>Planctomycetota</taxon>
        <taxon>Planctomycetia</taxon>
        <taxon>Planctomycetales</taxon>
        <taxon>Planctomycetaceae</taxon>
        <taxon>Gimesia</taxon>
    </lineage>
</organism>
<reference evidence="1 2" key="1">
    <citation type="submission" date="2019-03" db="EMBL/GenBank/DDBJ databases">
        <title>Deep-cultivation of Planctomycetes and their phenomic and genomic characterization uncovers novel biology.</title>
        <authorList>
            <person name="Wiegand S."/>
            <person name="Jogler M."/>
            <person name="Boedeker C."/>
            <person name="Pinto D."/>
            <person name="Vollmers J."/>
            <person name="Rivas-Marin E."/>
            <person name="Kohn T."/>
            <person name="Peeters S.H."/>
            <person name="Heuer A."/>
            <person name="Rast P."/>
            <person name="Oberbeckmann S."/>
            <person name="Bunk B."/>
            <person name="Jeske O."/>
            <person name="Meyerdierks A."/>
            <person name="Storesund J.E."/>
            <person name="Kallscheuer N."/>
            <person name="Luecker S."/>
            <person name="Lage O.M."/>
            <person name="Pohl T."/>
            <person name="Merkel B.J."/>
            <person name="Hornburger P."/>
            <person name="Mueller R.-W."/>
            <person name="Bruemmer F."/>
            <person name="Labrenz M."/>
            <person name="Spormann A.M."/>
            <person name="Op den Camp H."/>
            <person name="Overmann J."/>
            <person name="Amann R."/>
            <person name="Jetten M.S.M."/>
            <person name="Mascher T."/>
            <person name="Medema M.H."/>
            <person name="Devos D.P."/>
            <person name="Kaster A.-K."/>
            <person name="Ovreas L."/>
            <person name="Rohde M."/>
            <person name="Galperin M.Y."/>
            <person name="Jogler C."/>
        </authorList>
    </citation>
    <scope>NUCLEOTIDE SEQUENCE [LARGE SCALE GENOMIC DNA]</scope>
    <source>
        <strain evidence="1 2">Enr17</strain>
    </source>
</reference>
<gene>
    <name evidence="1" type="ORF">Enr17x_40320</name>
</gene>
<evidence type="ECO:0000313" key="1">
    <source>
        <dbReference type="EMBL" id="QDV51973.1"/>
    </source>
</evidence>
<proteinExistence type="predicted"/>
<dbReference type="Proteomes" id="UP000318313">
    <property type="component" value="Chromosome"/>
</dbReference>
<sequence>MKKATKTRLDQRASEDREVQHTAFLSLLKETDKPVEWSYEVWDEFVADLSHKNNRRRAIAAQLLCNLAKSDPQNKMVKTFPALLEVTRDERFVTARHTIQALWKVGVAGKKQLKLLLEGTQLRFAECESEKNGTLIRYDLLQGLRNLYDQLQDAKIKKLALELIETETDAKYQKKYQMLWKSV</sequence>
<dbReference type="EMBL" id="CP037452">
    <property type="protein sequence ID" value="QDV51973.1"/>
    <property type="molecule type" value="Genomic_DNA"/>
</dbReference>
<dbReference type="OrthoDB" id="5510862at2"/>
<dbReference type="AlphaFoldDB" id="A0A518IFW1"/>
<evidence type="ECO:0000313" key="2">
    <source>
        <dbReference type="Proteomes" id="UP000318313"/>
    </source>
</evidence>